<dbReference type="EMBL" id="OJIN01000019">
    <property type="protein sequence ID" value="SPD72049.1"/>
    <property type="molecule type" value="Genomic_DNA"/>
</dbReference>
<accession>A0A445MRJ2</accession>
<sequence>MSQAPLILTDLLGDKEIPTPNHVPNTIMELKKSPPAEGYNIRCPRLGHQIEFSYCRFENRGLPCFKVLDCWYTHFQVADFLKEELSSEEWDKTFNRPPMPKLTSLVELIEQAKKV</sequence>
<dbReference type="AlphaFoldDB" id="A0A445MRJ2"/>
<gene>
    <name evidence="1" type="ORF">PITCH_A1150084</name>
</gene>
<organism evidence="1">
    <name type="scientific">uncultured Desulfobacterium sp</name>
    <dbReference type="NCBI Taxonomy" id="201089"/>
    <lineage>
        <taxon>Bacteria</taxon>
        <taxon>Pseudomonadati</taxon>
        <taxon>Thermodesulfobacteriota</taxon>
        <taxon>Desulfobacteria</taxon>
        <taxon>Desulfobacterales</taxon>
        <taxon>Desulfobacteriaceae</taxon>
        <taxon>Desulfobacterium</taxon>
        <taxon>environmental samples</taxon>
    </lineage>
</organism>
<protein>
    <submittedName>
        <fullName evidence="1">Uncharacterized protein</fullName>
    </submittedName>
</protein>
<proteinExistence type="predicted"/>
<reference evidence="1" key="1">
    <citation type="submission" date="2018-01" db="EMBL/GenBank/DDBJ databases">
        <authorList>
            <person name="Regsiter A."/>
            <person name="William W."/>
        </authorList>
    </citation>
    <scope>NUCLEOTIDE SEQUENCE</scope>
    <source>
        <strain evidence="1">TRIP AH-1</strain>
    </source>
</reference>
<name>A0A445MRJ2_9BACT</name>
<evidence type="ECO:0000313" key="1">
    <source>
        <dbReference type="EMBL" id="SPD72049.1"/>
    </source>
</evidence>